<feature type="region of interest" description="Disordered" evidence="1">
    <location>
        <begin position="30"/>
        <end position="51"/>
    </location>
</feature>
<dbReference type="AlphaFoldDB" id="G9P3R4"/>
<keyword evidence="3" id="KW-1185">Reference proteome</keyword>
<reference evidence="2 3" key="1">
    <citation type="journal article" date="2011" name="Genome Biol.">
        <title>Comparative genome sequence analysis underscores mycoparasitism as the ancestral life style of Trichoderma.</title>
        <authorList>
            <person name="Kubicek C.P."/>
            <person name="Herrera-Estrella A."/>
            <person name="Seidl-Seiboth V."/>
            <person name="Martinez D.A."/>
            <person name="Druzhinina I.S."/>
            <person name="Thon M."/>
            <person name="Zeilinger S."/>
            <person name="Casas-Flores S."/>
            <person name="Horwitz B.A."/>
            <person name="Mukherjee P.K."/>
            <person name="Mukherjee M."/>
            <person name="Kredics L."/>
            <person name="Alcaraz L.D."/>
            <person name="Aerts A."/>
            <person name="Antal Z."/>
            <person name="Atanasova L."/>
            <person name="Cervantes-Badillo M.G."/>
            <person name="Challacombe J."/>
            <person name="Chertkov O."/>
            <person name="McCluskey K."/>
            <person name="Coulpier F."/>
            <person name="Deshpande N."/>
            <person name="von Doehren H."/>
            <person name="Ebbole D.J."/>
            <person name="Esquivel-Naranjo E.U."/>
            <person name="Fekete E."/>
            <person name="Flipphi M."/>
            <person name="Glaser F."/>
            <person name="Gomez-Rodriguez E.Y."/>
            <person name="Gruber S."/>
            <person name="Han C."/>
            <person name="Henrissat B."/>
            <person name="Hermosa R."/>
            <person name="Hernandez-Onate M."/>
            <person name="Karaffa L."/>
            <person name="Kosti I."/>
            <person name="Le Crom S."/>
            <person name="Lindquist E."/>
            <person name="Lucas S."/>
            <person name="Luebeck M."/>
            <person name="Luebeck P.S."/>
            <person name="Margeot A."/>
            <person name="Metz B."/>
            <person name="Misra M."/>
            <person name="Nevalainen H."/>
            <person name="Omann M."/>
            <person name="Packer N."/>
            <person name="Perrone G."/>
            <person name="Uresti-Rivera E.E."/>
            <person name="Salamov A."/>
            <person name="Schmoll M."/>
            <person name="Seiboth B."/>
            <person name="Shapiro H."/>
            <person name="Sukno S."/>
            <person name="Tamayo-Ramos J.A."/>
            <person name="Tisch D."/>
            <person name="Wiest A."/>
            <person name="Wilkinson H.H."/>
            <person name="Zhang M."/>
            <person name="Coutinho P.M."/>
            <person name="Kenerley C.M."/>
            <person name="Monte E."/>
            <person name="Baker S.E."/>
            <person name="Grigoriev I.V."/>
        </authorList>
    </citation>
    <scope>NUCLEOTIDE SEQUENCE [LARGE SCALE GENOMIC DNA]</scope>
    <source>
        <strain evidence="3">ATCC 20476 / IMI 206040</strain>
    </source>
</reference>
<dbReference type="HOGENOM" id="CLU_2038384_0_0_1"/>
<sequence length="121" mass="13413">MDQRSRETLTRQIAYLERKQYDIYNDYSHAPSLNKSVGPSPGSNGLLLYRGDDPIGEYPRVEPAEHSACVGDNSWQQQKSVPILATKCSALLLGARHDIPTPSIGQPPIQHCSYNCGTQSR</sequence>
<comment type="caution">
    <text evidence="2">The sequence shown here is derived from an EMBL/GenBank/DDBJ whole genome shotgun (WGS) entry which is preliminary data.</text>
</comment>
<feature type="compositionally biased region" description="Polar residues" evidence="1">
    <location>
        <begin position="31"/>
        <end position="43"/>
    </location>
</feature>
<dbReference type="EMBL" id="ABDG02000026">
    <property type="protein sequence ID" value="EHK43021.1"/>
    <property type="molecule type" value="Genomic_DNA"/>
</dbReference>
<proteinExistence type="predicted"/>
<organism evidence="2 3">
    <name type="scientific">Hypocrea atroviridis (strain ATCC 20476 / IMI 206040)</name>
    <name type="common">Trichoderma atroviride</name>
    <dbReference type="NCBI Taxonomy" id="452589"/>
    <lineage>
        <taxon>Eukaryota</taxon>
        <taxon>Fungi</taxon>
        <taxon>Dikarya</taxon>
        <taxon>Ascomycota</taxon>
        <taxon>Pezizomycotina</taxon>
        <taxon>Sordariomycetes</taxon>
        <taxon>Hypocreomycetidae</taxon>
        <taxon>Hypocreales</taxon>
        <taxon>Hypocreaceae</taxon>
        <taxon>Trichoderma</taxon>
    </lineage>
</organism>
<name>G9P3R4_HYPAI</name>
<accession>G9P3R4</accession>
<gene>
    <name evidence="2" type="ORF">TRIATDRAFT_300999</name>
</gene>
<dbReference type="Proteomes" id="UP000005426">
    <property type="component" value="Unassembled WGS sequence"/>
</dbReference>
<protein>
    <submittedName>
        <fullName evidence="2">Uncharacterized protein</fullName>
    </submittedName>
</protein>
<evidence type="ECO:0000313" key="3">
    <source>
        <dbReference type="Proteomes" id="UP000005426"/>
    </source>
</evidence>
<evidence type="ECO:0000313" key="2">
    <source>
        <dbReference type="EMBL" id="EHK43021.1"/>
    </source>
</evidence>
<evidence type="ECO:0000256" key="1">
    <source>
        <dbReference type="SAM" id="MobiDB-lite"/>
    </source>
</evidence>